<proteinExistence type="predicted"/>
<dbReference type="Proteomes" id="UP000266188">
    <property type="component" value="Unassembled WGS sequence"/>
</dbReference>
<keyword evidence="2" id="KW-1185">Reference proteome</keyword>
<feature type="non-terminal residue" evidence="1">
    <location>
        <position position="57"/>
    </location>
</feature>
<name>A0A3A2Z5X3_9EURO</name>
<dbReference type="AlphaFoldDB" id="A0A3A2Z5X3"/>
<accession>A0A3A2Z5X3</accession>
<dbReference type="STRING" id="2070753.A0A3A2Z5X3"/>
<gene>
    <name evidence="1" type="ORF">PHISCL_10916</name>
</gene>
<evidence type="ECO:0000313" key="2">
    <source>
        <dbReference type="Proteomes" id="UP000266188"/>
    </source>
</evidence>
<evidence type="ECO:0000313" key="1">
    <source>
        <dbReference type="EMBL" id="RJE16747.1"/>
    </source>
</evidence>
<protein>
    <submittedName>
        <fullName evidence="1">Uncharacterized protein</fullName>
    </submittedName>
</protein>
<organism evidence="1 2">
    <name type="scientific">Aspergillus sclerotialis</name>
    <dbReference type="NCBI Taxonomy" id="2070753"/>
    <lineage>
        <taxon>Eukaryota</taxon>
        <taxon>Fungi</taxon>
        <taxon>Dikarya</taxon>
        <taxon>Ascomycota</taxon>
        <taxon>Pezizomycotina</taxon>
        <taxon>Eurotiomycetes</taxon>
        <taxon>Eurotiomycetidae</taxon>
        <taxon>Eurotiales</taxon>
        <taxon>Aspergillaceae</taxon>
        <taxon>Aspergillus</taxon>
        <taxon>Aspergillus subgen. Polypaecilum</taxon>
    </lineage>
</organism>
<sequence length="57" mass="6828">MREQLVRELMFCTEDPPPAIPWDGLYDDPTQNAPDWNFIADPRTQWPVDGREWLIQR</sequence>
<dbReference type="OrthoDB" id="4507197at2759"/>
<reference evidence="2" key="1">
    <citation type="submission" date="2017-02" db="EMBL/GenBank/DDBJ databases">
        <authorList>
            <person name="Tafer H."/>
            <person name="Lopandic K."/>
        </authorList>
    </citation>
    <scope>NUCLEOTIDE SEQUENCE [LARGE SCALE GENOMIC DNA]</scope>
    <source>
        <strain evidence="2">CBS 366.77</strain>
    </source>
</reference>
<comment type="caution">
    <text evidence="1">The sequence shown here is derived from an EMBL/GenBank/DDBJ whole genome shotgun (WGS) entry which is preliminary data.</text>
</comment>
<dbReference type="EMBL" id="MVGC01002905">
    <property type="protein sequence ID" value="RJE16747.1"/>
    <property type="molecule type" value="Genomic_DNA"/>
</dbReference>